<feature type="domain" description="Translation initiation factor 3 N-terminal" evidence="4">
    <location>
        <begin position="53"/>
        <end position="116"/>
    </location>
</feature>
<accession>A0A9J6BL47</accession>
<dbReference type="GO" id="GO:0005739">
    <property type="term" value="C:mitochondrion"/>
    <property type="evidence" value="ECO:0007669"/>
    <property type="project" value="TreeGrafter"/>
</dbReference>
<proteinExistence type="inferred from homology"/>
<evidence type="ECO:0000313" key="5">
    <source>
        <dbReference type="EMBL" id="KAG5670490.1"/>
    </source>
</evidence>
<keyword evidence="2" id="KW-0396">Initiation factor</keyword>
<dbReference type="GO" id="GO:0003743">
    <property type="term" value="F:translation initiation factor activity"/>
    <property type="evidence" value="ECO:0007669"/>
    <property type="project" value="UniProtKB-KW"/>
</dbReference>
<protein>
    <recommendedName>
        <fullName evidence="4">Translation initiation factor 3 N-terminal domain-containing protein</fullName>
    </recommendedName>
</protein>
<dbReference type="Gene3D" id="3.30.110.10">
    <property type="entry name" value="Translation initiation factor 3 (IF-3), C-terminal domain"/>
    <property type="match status" value="1"/>
</dbReference>
<dbReference type="Gene3D" id="3.10.20.80">
    <property type="entry name" value="Translation initiation factor 3 (IF-3), N-terminal domain"/>
    <property type="match status" value="1"/>
</dbReference>
<dbReference type="SUPFAM" id="SSF54364">
    <property type="entry name" value="Translation initiation factor IF3, N-terminal domain"/>
    <property type="match status" value="1"/>
</dbReference>
<comment type="similarity">
    <text evidence="1">Belongs to the IF-3 family.</text>
</comment>
<sequence length="244" mass="28233">MNKIISAILIKNNFCALRTVSNFNNLGKYAFYCTSKDAIPATGEDRKKTKPIPKITLIDTDQKMSVITMEQARKIADKRNLKLINIVDLDTKSSRPVYKLMSSHEYHAEELKRREEKKFAKSQPQIKSEKLLSIGNKITDHDLMNGINRLKKWILKMHEVRTVISFEDGDVQKADKIYAKIEKEMKPIEGRVLQKRVKGNEIRFTVMPTIKKSEQHVKGSTEHDKKFLEPNNMNVQQVRSAHLI</sequence>
<dbReference type="PANTHER" id="PTHR10938">
    <property type="entry name" value="TRANSLATION INITIATION FACTOR IF-3"/>
    <property type="match status" value="1"/>
</dbReference>
<gene>
    <name evidence="5" type="ORF">PVAND_000752</name>
</gene>
<dbReference type="GO" id="GO:0070124">
    <property type="term" value="P:mitochondrial translational initiation"/>
    <property type="evidence" value="ECO:0007669"/>
    <property type="project" value="TreeGrafter"/>
</dbReference>
<dbReference type="EMBL" id="JADBJN010000003">
    <property type="protein sequence ID" value="KAG5670490.1"/>
    <property type="molecule type" value="Genomic_DNA"/>
</dbReference>
<dbReference type="InterPro" id="IPR036787">
    <property type="entry name" value="T_IF-3_N_sf"/>
</dbReference>
<dbReference type="OrthoDB" id="21573at2759"/>
<dbReference type="GO" id="GO:0043022">
    <property type="term" value="F:ribosome binding"/>
    <property type="evidence" value="ECO:0007669"/>
    <property type="project" value="TreeGrafter"/>
</dbReference>
<keyword evidence="3" id="KW-0648">Protein biosynthesis</keyword>
<dbReference type="GO" id="GO:0032790">
    <property type="term" value="P:ribosome disassembly"/>
    <property type="evidence" value="ECO:0007669"/>
    <property type="project" value="TreeGrafter"/>
</dbReference>
<dbReference type="AlphaFoldDB" id="A0A9J6BL47"/>
<keyword evidence="6" id="KW-1185">Reference proteome</keyword>
<dbReference type="InterPro" id="IPR019814">
    <property type="entry name" value="Translation_initiation_fac_3_N"/>
</dbReference>
<reference evidence="5" key="1">
    <citation type="submission" date="2021-03" db="EMBL/GenBank/DDBJ databases">
        <title>Chromosome level genome of the anhydrobiotic midge Polypedilum vanderplanki.</title>
        <authorList>
            <person name="Yoshida Y."/>
            <person name="Kikawada T."/>
            <person name="Gusev O."/>
        </authorList>
    </citation>
    <scope>NUCLEOTIDE SEQUENCE</scope>
    <source>
        <strain evidence="5">NIAS01</strain>
        <tissue evidence="5">Whole body or cell culture</tissue>
    </source>
</reference>
<evidence type="ECO:0000256" key="3">
    <source>
        <dbReference type="ARBA" id="ARBA00022917"/>
    </source>
</evidence>
<evidence type="ECO:0000256" key="2">
    <source>
        <dbReference type="ARBA" id="ARBA00022540"/>
    </source>
</evidence>
<evidence type="ECO:0000313" key="6">
    <source>
        <dbReference type="Proteomes" id="UP001107558"/>
    </source>
</evidence>
<dbReference type="PANTHER" id="PTHR10938:SF0">
    <property type="entry name" value="TRANSLATION INITIATION FACTOR IF-3, MITOCHONDRIAL"/>
    <property type="match status" value="1"/>
</dbReference>
<dbReference type="Proteomes" id="UP001107558">
    <property type="component" value="Chromosome 3"/>
</dbReference>
<dbReference type="InterPro" id="IPR001288">
    <property type="entry name" value="Translation_initiation_fac_3"/>
</dbReference>
<dbReference type="Pfam" id="PF05198">
    <property type="entry name" value="IF3_N"/>
    <property type="match status" value="1"/>
</dbReference>
<name>A0A9J6BL47_POLVA</name>
<organism evidence="5 6">
    <name type="scientific">Polypedilum vanderplanki</name>
    <name type="common">Sleeping chironomid midge</name>
    <dbReference type="NCBI Taxonomy" id="319348"/>
    <lineage>
        <taxon>Eukaryota</taxon>
        <taxon>Metazoa</taxon>
        <taxon>Ecdysozoa</taxon>
        <taxon>Arthropoda</taxon>
        <taxon>Hexapoda</taxon>
        <taxon>Insecta</taxon>
        <taxon>Pterygota</taxon>
        <taxon>Neoptera</taxon>
        <taxon>Endopterygota</taxon>
        <taxon>Diptera</taxon>
        <taxon>Nematocera</taxon>
        <taxon>Chironomoidea</taxon>
        <taxon>Chironomidae</taxon>
        <taxon>Chironominae</taxon>
        <taxon>Polypedilum</taxon>
        <taxon>Polypedilum</taxon>
    </lineage>
</organism>
<dbReference type="InterPro" id="IPR036788">
    <property type="entry name" value="T_IF-3_C_sf"/>
</dbReference>
<evidence type="ECO:0000256" key="1">
    <source>
        <dbReference type="ARBA" id="ARBA00005439"/>
    </source>
</evidence>
<evidence type="ECO:0000259" key="4">
    <source>
        <dbReference type="Pfam" id="PF05198"/>
    </source>
</evidence>
<comment type="caution">
    <text evidence="5">The sequence shown here is derived from an EMBL/GenBank/DDBJ whole genome shotgun (WGS) entry which is preliminary data.</text>
</comment>